<feature type="compositionally biased region" description="Polar residues" evidence="1">
    <location>
        <begin position="168"/>
        <end position="178"/>
    </location>
</feature>
<feature type="compositionally biased region" description="Basic and acidic residues" evidence="1">
    <location>
        <begin position="180"/>
        <end position="203"/>
    </location>
</feature>
<sequence length="656" mass="72720">MKRKFPLNLAPIVSSLAPAAPLRPELTMAAQKVPSKQETRALKESLATRDISTPSSPYVNRRILSSALESELRAACEAVLNEDGNSYGAAAALQAQESKMASDFHALQQSMKAMEQAQQQTGHRRTGSHPPPNPLPRRDHQAQETTARLPPNAFSYKPDSALQDLFPGQSSNPVQANTGRRREIHGTAHEKSSRSVSGRHREQQQQQQDHSAGRHAAYERPSTAPIGRGLDSPDTNYSTPMSASTMDHHRNYASTAMTSTEPSRASKRNSNHIFSDEEAASRADAAASSWMRQEYERRKESGGDRRPSSRASRAGSVTRSIKSEIKEYFRPGSSGISRATSRESLRSRESDATAAHAPVAHGWRSWGLQRRPSDQSLNSRSSSVRGRGDARNKEGKKELNLNRELPPLPSLDQWKEPKEEEDAPAHFVPVHKPTSPTHIANLMQTPPKVRPRREHIAHQHSVERRQRRQEDGPRKPSVQTQARPGIRAVSSDPEVPMHFRPRTDESLARDLAQSHELMSISHGSSNEAINRSSPSLVDSGHSPDEHCQSRKPSMKISIDHFGGEPPNFSKKIRSEQGGQQHGKEQRYKYKAEIKANNTLANGSPGNVKGLKRMFSHFGLGGKREKKETWMDKFEKDGVKGGVLVHDEAAGAPVVRY</sequence>
<feature type="compositionally biased region" description="Polar residues" evidence="1">
    <location>
        <begin position="252"/>
        <end position="263"/>
    </location>
</feature>
<feature type="compositionally biased region" description="Polar residues" evidence="1">
    <location>
        <begin position="434"/>
        <end position="444"/>
    </location>
</feature>
<feature type="compositionally biased region" description="Basic and acidic residues" evidence="1">
    <location>
        <begin position="386"/>
        <end position="401"/>
    </location>
</feature>
<feature type="compositionally biased region" description="Basic and acidic residues" evidence="1">
    <location>
        <begin position="293"/>
        <end position="307"/>
    </location>
</feature>
<feature type="region of interest" description="Disordered" evidence="1">
    <location>
        <begin position="29"/>
        <end position="55"/>
    </location>
</feature>
<feature type="compositionally biased region" description="Basic and acidic residues" evidence="1">
    <location>
        <begin position="35"/>
        <end position="47"/>
    </location>
</feature>
<evidence type="ECO:0000313" key="2">
    <source>
        <dbReference type="EMBL" id="OJD36062.1"/>
    </source>
</evidence>
<feature type="compositionally biased region" description="Basic and acidic residues" evidence="1">
    <location>
        <begin position="454"/>
        <end position="474"/>
    </location>
</feature>
<dbReference type="GeneID" id="31011181"/>
<name>A0A1J9R3P5_9PEZI</name>
<gene>
    <name evidence="2" type="ORF">BKCO1_1300040</name>
</gene>
<keyword evidence="3" id="KW-1185">Reference proteome</keyword>
<comment type="caution">
    <text evidence="2">The sequence shown here is derived from an EMBL/GenBank/DDBJ whole genome shotgun (WGS) entry which is preliminary data.</text>
</comment>
<dbReference type="GO" id="GO:0016301">
    <property type="term" value="F:kinase activity"/>
    <property type="evidence" value="ECO:0007669"/>
    <property type="project" value="UniProtKB-KW"/>
</dbReference>
<accession>A0A1J9R3P5</accession>
<feature type="region of interest" description="Disordered" evidence="1">
    <location>
        <begin position="521"/>
        <end position="550"/>
    </location>
</feature>
<dbReference type="AlphaFoldDB" id="A0A1J9R3P5"/>
<feature type="compositionally biased region" description="Basic and acidic residues" evidence="1">
    <location>
        <begin position="340"/>
        <end position="351"/>
    </location>
</feature>
<organism evidence="2 3">
    <name type="scientific">Diplodia corticola</name>
    <dbReference type="NCBI Taxonomy" id="236234"/>
    <lineage>
        <taxon>Eukaryota</taxon>
        <taxon>Fungi</taxon>
        <taxon>Dikarya</taxon>
        <taxon>Ascomycota</taxon>
        <taxon>Pezizomycotina</taxon>
        <taxon>Dothideomycetes</taxon>
        <taxon>Dothideomycetes incertae sedis</taxon>
        <taxon>Botryosphaeriales</taxon>
        <taxon>Botryosphaeriaceae</taxon>
        <taxon>Diplodia</taxon>
    </lineage>
</organism>
<dbReference type="RefSeq" id="XP_020132322.1">
    <property type="nucleotide sequence ID" value="XM_020270922.1"/>
</dbReference>
<keyword evidence="2" id="KW-0418">Kinase</keyword>
<feature type="compositionally biased region" description="Polar residues" evidence="1">
    <location>
        <begin position="374"/>
        <end position="384"/>
    </location>
</feature>
<protein>
    <submittedName>
        <fullName evidence="2">Putative serine threonine-protein kinase dyrk2 isoform x1</fullName>
    </submittedName>
</protein>
<dbReference type="OrthoDB" id="3919888at2759"/>
<feature type="region of interest" description="Disordered" evidence="1">
    <location>
        <begin position="111"/>
        <end position="499"/>
    </location>
</feature>
<evidence type="ECO:0000256" key="1">
    <source>
        <dbReference type="SAM" id="MobiDB-lite"/>
    </source>
</evidence>
<keyword evidence="2" id="KW-0808">Transferase</keyword>
<feature type="compositionally biased region" description="Polar residues" evidence="1">
    <location>
        <begin position="521"/>
        <end position="536"/>
    </location>
</feature>
<evidence type="ECO:0000313" key="3">
    <source>
        <dbReference type="Proteomes" id="UP000183809"/>
    </source>
</evidence>
<feature type="compositionally biased region" description="Polar residues" evidence="1">
    <location>
        <begin position="233"/>
        <end position="245"/>
    </location>
</feature>
<feature type="compositionally biased region" description="Polar residues" evidence="1">
    <location>
        <begin position="111"/>
        <end position="121"/>
    </location>
</feature>
<proteinExistence type="predicted"/>
<reference evidence="2 3" key="1">
    <citation type="submission" date="2016-10" db="EMBL/GenBank/DDBJ databases">
        <title>Proteomics and genomics reveal pathogen-plant mechanisms compatible with a hemibiotrophic lifestyle of Diplodia corticola.</title>
        <authorList>
            <person name="Fernandes I."/>
            <person name="De Jonge R."/>
            <person name="Van De Peer Y."/>
            <person name="Devreese B."/>
            <person name="Alves A."/>
            <person name="Esteves A.C."/>
        </authorList>
    </citation>
    <scope>NUCLEOTIDE SEQUENCE [LARGE SCALE GENOMIC DNA]</scope>
    <source>
        <strain evidence="2 3">CBS 112549</strain>
    </source>
</reference>
<dbReference type="EMBL" id="MNUE01000013">
    <property type="protein sequence ID" value="OJD36062.1"/>
    <property type="molecule type" value="Genomic_DNA"/>
</dbReference>
<dbReference type="Proteomes" id="UP000183809">
    <property type="component" value="Unassembled WGS sequence"/>
</dbReference>